<evidence type="ECO:0000256" key="4">
    <source>
        <dbReference type="ARBA" id="ARBA00029447"/>
    </source>
</evidence>
<keyword evidence="2" id="KW-1003">Cell membrane</keyword>
<dbReference type="InterPro" id="IPR004090">
    <property type="entry name" value="Chemotax_Me-accpt_rcpt"/>
</dbReference>
<feature type="transmembrane region" description="Helical" evidence="8">
    <location>
        <begin position="219"/>
        <end position="244"/>
    </location>
</feature>
<keyword evidence="8" id="KW-1133">Transmembrane helix</keyword>
<feature type="domain" description="T-SNARE coiled-coil homology" evidence="10">
    <location>
        <begin position="501"/>
        <end position="563"/>
    </location>
</feature>
<dbReference type="PROSITE" id="PS50111">
    <property type="entry name" value="CHEMOTAXIS_TRANSDUC_2"/>
    <property type="match status" value="1"/>
</dbReference>
<dbReference type="PANTHER" id="PTHR32089">
    <property type="entry name" value="METHYL-ACCEPTING CHEMOTAXIS PROTEIN MCPB"/>
    <property type="match status" value="1"/>
</dbReference>
<dbReference type="PROSITE" id="PS50885">
    <property type="entry name" value="HAMP"/>
    <property type="match status" value="1"/>
</dbReference>
<dbReference type="Pfam" id="PF00672">
    <property type="entry name" value="HAMP"/>
    <property type="match status" value="1"/>
</dbReference>
<keyword evidence="8" id="KW-0472">Membrane</keyword>
<dbReference type="GO" id="GO:0005886">
    <property type="term" value="C:plasma membrane"/>
    <property type="evidence" value="ECO:0007669"/>
    <property type="project" value="UniProtKB-SubCell"/>
</dbReference>
<dbReference type="PANTHER" id="PTHR32089:SF112">
    <property type="entry name" value="LYSOZYME-LIKE PROTEIN-RELATED"/>
    <property type="match status" value="1"/>
</dbReference>
<dbReference type="Proteomes" id="UP000663929">
    <property type="component" value="Chromosome"/>
</dbReference>
<evidence type="ECO:0000259" key="9">
    <source>
        <dbReference type="PROSITE" id="PS50111"/>
    </source>
</evidence>
<feature type="transmembrane region" description="Helical" evidence="8">
    <location>
        <begin position="15"/>
        <end position="38"/>
    </location>
</feature>
<evidence type="ECO:0000256" key="7">
    <source>
        <dbReference type="SAM" id="MobiDB-lite"/>
    </source>
</evidence>
<keyword evidence="2" id="KW-0997">Cell inner membrane</keyword>
<reference evidence="12" key="1">
    <citation type="submission" date="2021-03" db="EMBL/GenBank/DDBJ databases">
        <title>Acanthopleuribacteraceae sp. M133.</title>
        <authorList>
            <person name="Wang G."/>
        </authorList>
    </citation>
    <scope>NUCLEOTIDE SEQUENCE</scope>
    <source>
        <strain evidence="12">M133</strain>
    </source>
</reference>
<evidence type="ECO:0000256" key="6">
    <source>
        <dbReference type="SAM" id="Coils"/>
    </source>
</evidence>
<protein>
    <submittedName>
        <fullName evidence="12">Methyl-accepting chemotaxis protein</fullName>
    </submittedName>
</protein>
<dbReference type="Pfam" id="PF00015">
    <property type="entry name" value="MCPsignal"/>
    <property type="match status" value="1"/>
</dbReference>
<evidence type="ECO:0000256" key="3">
    <source>
        <dbReference type="ARBA" id="ARBA00023224"/>
    </source>
</evidence>
<dbReference type="PROSITE" id="PS50192">
    <property type="entry name" value="T_SNARE"/>
    <property type="match status" value="1"/>
</dbReference>
<evidence type="ECO:0000259" key="10">
    <source>
        <dbReference type="PROSITE" id="PS50192"/>
    </source>
</evidence>
<keyword evidence="8" id="KW-0812">Transmembrane</keyword>
<feature type="domain" description="HAMP" evidence="11">
    <location>
        <begin position="241"/>
        <end position="295"/>
    </location>
</feature>
<organism evidence="12 13">
    <name type="scientific">Sulfidibacter corallicola</name>
    <dbReference type="NCBI Taxonomy" id="2818388"/>
    <lineage>
        <taxon>Bacteria</taxon>
        <taxon>Pseudomonadati</taxon>
        <taxon>Acidobacteriota</taxon>
        <taxon>Holophagae</taxon>
        <taxon>Acanthopleuribacterales</taxon>
        <taxon>Acanthopleuribacteraceae</taxon>
        <taxon>Sulfidibacter</taxon>
    </lineage>
</organism>
<evidence type="ECO:0000256" key="5">
    <source>
        <dbReference type="PROSITE-ProRule" id="PRU00284"/>
    </source>
</evidence>
<dbReference type="GO" id="GO:0006935">
    <property type="term" value="P:chemotaxis"/>
    <property type="evidence" value="ECO:0007669"/>
    <property type="project" value="InterPro"/>
</dbReference>
<dbReference type="SMART" id="SM00283">
    <property type="entry name" value="MA"/>
    <property type="match status" value="1"/>
</dbReference>
<dbReference type="EMBL" id="CP071793">
    <property type="protein sequence ID" value="QTD48106.1"/>
    <property type="molecule type" value="Genomic_DNA"/>
</dbReference>
<dbReference type="PRINTS" id="PR00260">
    <property type="entry name" value="CHEMTRNSDUCR"/>
</dbReference>
<comment type="similarity">
    <text evidence="4">Belongs to the methyl-accepting chemotaxis (MCP) protein family.</text>
</comment>
<dbReference type="RefSeq" id="WP_237377767.1">
    <property type="nucleotide sequence ID" value="NZ_CP071793.1"/>
</dbReference>
<feature type="coiled-coil region" evidence="6">
    <location>
        <begin position="378"/>
        <end position="412"/>
    </location>
</feature>
<gene>
    <name evidence="12" type="ORF">J3U87_21180</name>
</gene>
<proteinExistence type="inferred from homology"/>
<evidence type="ECO:0000256" key="1">
    <source>
        <dbReference type="ARBA" id="ARBA00004429"/>
    </source>
</evidence>
<evidence type="ECO:0000259" key="11">
    <source>
        <dbReference type="PROSITE" id="PS50885"/>
    </source>
</evidence>
<dbReference type="SUPFAM" id="SSF58104">
    <property type="entry name" value="Methyl-accepting chemotaxis protein (MCP) signaling domain"/>
    <property type="match status" value="1"/>
</dbReference>
<keyword evidence="3 5" id="KW-0807">Transducer</keyword>
<dbReference type="GO" id="GO:0004888">
    <property type="term" value="F:transmembrane signaling receptor activity"/>
    <property type="evidence" value="ECO:0007669"/>
    <property type="project" value="InterPro"/>
</dbReference>
<keyword evidence="6" id="KW-0175">Coiled coil</keyword>
<dbReference type="SMART" id="SM00304">
    <property type="entry name" value="HAMP"/>
    <property type="match status" value="1"/>
</dbReference>
<dbReference type="AlphaFoldDB" id="A0A8A4TDV1"/>
<comment type="subcellular location">
    <subcellularLocation>
        <location evidence="1">Cell inner membrane</location>
        <topology evidence="1">Multi-pass membrane protein</topology>
    </subcellularLocation>
</comment>
<evidence type="ECO:0000256" key="8">
    <source>
        <dbReference type="SAM" id="Phobius"/>
    </source>
</evidence>
<dbReference type="GO" id="GO:0007165">
    <property type="term" value="P:signal transduction"/>
    <property type="evidence" value="ECO:0007669"/>
    <property type="project" value="UniProtKB-KW"/>
</dbReference>
<feature type="region of interest" description="Disordered" evidence="7">
    <location>
        <begin position="642"/>
        <end position="661"/>
    </location>
</feature>
<keyword evidence="13" id="KW-1185">Reference proteome</keyword>
<dbReference type="Gene3D" id="1.10.287.950">
    <property type="entry name" value="Methyl-accepting chemotaxis protein"/>
    <property type="match status" value="1"/>
</dbReference>
<accession>A0A8A4TDV1</accession>
<dbReference type="InterPro" id="IPR004089">
    <property type="entry name" value="MCPsignal_dom"/>
</dbReference>
<dbReference type="CDD" id="cd06225">
    <property type="entry name" value="HAMP"/>
    <property type="match status" value="1"/>
</dbReference>
<dbReference type="InterPro" id="IPR003660">
    <property type="entry name" value="HAMP_dom"/>
</dbReference>
<evidence type="ECO:0000256" key="2">
    <source>
        <dbReference type="ARBA" id="ARBA00022519"/>
    </source>
</evidence>
<dbReference type="KEGG" id="scor:J3U87_21180"/>
<evidence type="ECO:0000313" key="13">
    <source>
        <dbReference type="Proteomes" id="UP000663929"/>
    </source>
</evidence>
<sequence>MAVKSLLNIRIKTKIWGGFLTLVAVLSIVFAFVTDYLFQRNLFNEFLTRIESDTSSFINEITLNLIMGDTEAVEKSMSTRLRGSDLVGLLVYDSGAETWTYRASSSTGDVMTPEALETEQKKLLDYLQKTNVRFQNGENSIPVKTATEADFLTFAKAITNNTDYGFSSNLHMDDLDIQGSNHLVFGSAAFDEGSVDASAQVFLVYSLERIDGIIGRYRFTSLFIVIGGCILAVVIGILLGNYIVSPINDVVDIIKDIAEGEGDLSVRLKASTQDEIGDLCKWFNTFVSKLNDLIGRMDRTSHLLNTQLANLNNNIGLLHQNVDRTDSTFHAVAQVGDSLQQGIDNINLGTETSHSEMEKVASGSEKMSSNISEVATSVQSASRNLAEVATAVEELSATLQEISRNMEHCARTTTDATELSKKASESVKVLDEHARNISDFVSIIDAISKQTNLLALNATIEAASAGEAGKGFAVVANEVKDLAKQTAQAVQQIANRVSEIQQSTNTVIEANDQIATVMNEVSSINTGIVATIEEQASTVQEIHRNLDNTSTESEAISQSVQASLEVSIEVRDACQEAFKQASSVLGVTREILEHSKLLAEKSEEAKSSSAEMVTALGSSTSSVADLSDAAQSMLAITSKFKLDGSQESEAKKKNESLEGAN</sequence>
<dbReference type="Gene3D" id="6.10.340.10">
    <property type="match status" value="1"/>
</dbReference>
<evidence type="ECO:0000313" key="12">
    <source>
        <dbReference type="EMBL" id="QTD48106.1"/>
    </source>
</evidence>
<dbReference type="InterPro" id="IPR000727">
    <property type="entry name" value="T_SNARE_dom"/>
</dbReference>
<name>A0A8A4TDV1_SULCO</name>
<feature type="domain" description="Methyl-accepting transducer" evidence="9">
    <location>
        <begin position="328"/>
        <end position="574"/>
    </location>
</feature>